<dbReference type="Proteomes" id="UP000750711">
    <property type="component" value="Unassembled WGS sequence"/>
</dbReference>
<comment type="caution">
    <text evidence="1">The sequence shown here is derived from an EMBL/GenBank/DDBJ whole genome shotgun (WGS) entry which is preliminary data.</text>
</comment>
<evidence type="ECO:0000313" key="1">
    <source>
        <dbReference type="EMBL" id="KAH0547925.1"/>
    </source>
</evidence>
<name>A0A9P8I4T2_9PEZI</name>
<reference evidence="1" key="1">
    <citation type="submission" date="2021-03" db="EMBL/GenBank/DDBJ databases">
        <title>Comparative genomics and phylogenomic investigation of the class Geoglossomycetes provide insights into ecological specialization and systematics.</title>
        <authorList>
            <person name="Melie T."/>
            <person name="Pirro S."/>
            <person name="Miller A.N."/>
            <person name="Quandt A."/>
        </authorList>
    </citation>
    <scope>NUCLEOTIDE SEQUENCE</scope>
    <source>
        <strain evidence="1">CAQ_001_2017</strain>
    </source>
</reference>
<dbReference type="EMBL" id="JAGHQM010003080">
    <property type="protein sequence ID" value="KAH0547925.1"/>
    <property type="molecule type" value="Genomic_DNA"/>
</dbReference>
<gene>
    <name evidence="1" type="ORF">GP486_008334</name>
</gene>
<proteinExistence type="predicted"/>
<sequence>MSVTRHPSELLHQVGTSMNRRHPEISVTVPRVTTWKATLSAVESALGEVDGTVIITDRRTESQRQILRQIALQNVKASSLSPADAPLGRPIRTQYDMESLPYPKPASEDVRKRLKESIAKMPYNPPDPYPLILHAAITERTLPIIKGNLTLRGIDSDTTDDPEEIFKSIDMLWDTGAQQTVITEDLLSETFRQYLKGPQHDPYRTEDGLRVQMDAVIGFSNAPSMLSAIVLIVPKTVVPNERAGILFGQQQCIDHMSYRSIPRSILEKKEEGIGEEIWGDIILDEYVDVDGDIHSL</sequence>
<protein>
    <recommendedName>
        <fullName evidence="3">Peptidase A2 domain-containing protein</fullName>
    </recommendedName>
</protein>
<keyword evidence="2" id="KW-1185">Reference proteome</keyword>
<organism evidence="1 2">
    <name type="scientific">Trichoglossum hirsutum</name>
    <dbReference type="NCBI Taxonomy" id="265104"/>
    <lineage>
        <taxon>Eukaryota</taxon>
        <taxon>Fungi</taxon>
        <taxon>Dikarya</taxon>
        <taxon>Ascomycota</taxon>
        <taxon>Pezizomycotina</taxon>
        <taxon>Geoglossomycetes</taxon>
        <taxon>Geoglossales</taxon>
        <taxon>Geoglossaceae</taxon>
        <taxon>Trichoglossum</taxon>
    </lineage>
</organism>
<accession>A0A9P8I4T2</accession>
<evidence type="ECO:0008006" key="3">
    <source>
        <dbReference type="Google" id="ProtNLM"/>
    </source>
</evidence>
<dbReference type="AlphaFoldDB" id="A0A9P8I4T2"/>
<evidence type="ECO:0000313" key="2">
    <source>
        <dbReference type="Proteomes" id="UP000750711"/>
    </source>
</evidence>